<dbReference type="AlphaFoldDB" id="A0A3E2GTB5"/>
<evidence type="ECO:0000313" key="1">
    <source>
        <dbReference type="EMBL" id="RFU24359.1"/>
    </source>
</evidence>
<dbReference type="Proteomes" id="UP000258309">
    <property type="component" value="Unassembled WGS sequence"/>
</dbReference>
<dbReference type="EMBL" id="NCSJ02000460">
    <property type="protein sequence ID" value="RFU24359.1"/>
    <property type="molecule type" value="Genomic_DNA"/>
</dbReference>
<feature type="non-terminal residue" evidence="1">
    <location>
        <position position="126"/>
    </location>
</feature>
<protein>
    <submittedName>
        <fullName evidence="1">Uncharacterized protein</fullName>
    </submittedName>
</protein>
<accession>A0A3E2GTB5</accession>
<organism evidence="1 2">
    <name type="scientific">Scytalidium lignicola</name>
    <name type="common">Hyphomycete</name>
    <dbReference type="NCBI Taxonomy" id="5539"/>
    <lineage>
        <taxon>Eukaryota</taxon>
        <taxon>Fungi</taxon>
        <taxon>Dikarya</taxon>
        <taxon>Ascomycota</taxon>
        <taxon>Pezizomycotina</taxon>
        <taxon>Leotiomycetes</taxon>
        <taxon>Leotiomycetes incertae sedis</taxon>
        <taxon>Scytalidium</taxon>
    </lineage>
</organism>
<evidence type="ECO:0000313" key="2">
    <source>
        <dbReference type="Proteomes" id="UP000258309"/>
    </source>
</evidence>
<gene>
    <name evidence="1" type="ORF">B7463_g11978</name>
</gene>
<comment type="caution">
    <text evidence="1">The sequence shown here is derived from an EMBL/GenBank/DDBJ whole genome shotgun (WGS) entry which is preliminary data.</text>
</comment>
<keyword evidence="2" id="KW-1185">Reference proteome</keyword>
<feature type="non-terminal residue" evidence="1">
    <location>
        <position position="1"/>
    </location>
</feature>
<sequence length="126" mass="14921">MKATITQRFDLNGIEADAESDCRFCFFWDKDPKTRNWGARFVRHWYEKDKLIPVDPRKVPELDDEKLKGYPVGYRYLAYCQEAVMGVKVKLDMPGHRREGDSNCGKAHDQLYWQCKKWVEGEEVEI</sequence>
<reference evidence="1 2" key="1">
    <citation type="submission" date="2018-05" db="EMBL/GenBank/DDBJ databases">
        <title>Draft genome sequence of Scytalidium lignicola DSM 105466, a ubiquitous saprotrophic fungus.</title>
        <authorList>
            <person name="Buettner E."/>
            <person name="Gebauer A.M."/>
            <person name="Hofrichter M."/>
            <person name="Liers C."/>
            <person name="Kellner H."/>
        </authorList>
    </citation>
    <scope>NUCLEOTIDE SEQUENCE [LARGE SCALE GENOMIC DNA]</scope>
    <source>
        <strain evidence="1 2">DSM 105466</strain>
    </source>
</reference>
<dbReference type="OrthoDB" id="2533647at2759"/>
<dbReference type="OMA" id="GYRYLAW"/>
<proteinExistence type="predicted"/>
<name>A0A3E2GTB5_SCYLI</name>